<dbReference type="Proteomes" id="UP000314294">
    <property type="component" value="Unassembled WGS sequence"/>
</dbReference>
<dbReference type="AlphaFoldDB" id="A0A4Z2G908"/>
<accession>A0A4Z2G908</accession>
<dbReference type="EMBL" id="SRLO01000633">
    <property type="protein sequence ID" value="TNN50027.1"/>
    <property type="molecule type" value="Genomic_DNA"/>
</dbReference>
<proteinExistence type="predicted"/>
<organism evidence="2 3">
    <name type="scientific">Liparis tanakae</name>
    <name type="common">Tanaka's snailfish</name>
    <dbReference type="NCBI Taxonomy" id="230148"/>
    <lineage>
        <taxon>Eukaryota</taxon>
        <taxon>Metazoa</taxon>
        <taxon>Chordata</taxon>
        <taxon>Craniata</taxon>
        <taxon>Vertebrata</taxon>
        <taxon>Euteleostomi</taxon>
        <taxon>Actinopterygii</taxon>
        <taxon>Neopterygii</taxon>
        <taxon>Teleostei</taxon>
        <taxon>Neoteleostei</taxon>
        <taxon>Acanthomorphata</taxon>
        <taxon>Eupercaria</taxon>
        <taxon>Perciformes</taxon>
        <taxon>Cottioidei</taxon>
        <taxon>Cottales</taxon>
        <taxon>Liparidae</taxon>
        <taxon>Liparis</taxon>
    </lineage>
</organism>
<keyword evidence="3" id="KW-1185">Reference proteome</keyword>
<comment type="caution">
    <text evidence="2">The sequence shown here is derived from an EMBL/GenBank/DDBJ whole genome shotgun (WGS) entry which is preliminary data.</text>
</comment>
<evidence type="ECO:0000313" key="3">
    <source>
        <dbReference type="Proteomes" id="UP000314294"/>
    </source>
</evidence>
<gene>
    <name evidence="2" type="ORF">EYF80_039768</name>
</gene>
<evidence type="ECO:0000256" key="1">
    <source>
        <dbReference type="SAM" id="MobiDB-lite"/>
    </source>
</evidence>
<reference evidence="2 3" key="1">
    <citation type="submission" date="2019-03" db="EMBL/GenBank/DDBJ databases">
        <title>First draft genome of Liparis tanakae, snailfish: a comprehensive survey of snailfish specific genes.</title>
        <authorList>
            <person name="Kim W."/>
            <person name="Song I."/>
            <person name="Jeong J.-H."/>
            <person name="Kim D."/>
            <person name="Kim S."/>
            <person name="Ryu S."/>
            <person name="Song J.Y."/>
            <person name="Lee S.K."/>
        </authorList>
    </citation>
    <scope>NUCLEOTIDE SEQUENCE [LARGE SCALE GENOMIC DNA]</scope>
    <source>
        <tissue evidence="2">Muscle</tissue>
    </source>
</reference>
<evidence type="ECO:0000313" key="2">
    <source>
        <dbReference type="EMBL" id="TNN50027.1"/>
    </source>
</evidence>
<sequence>MAVSPLHNDTPAATPVTMGEPPTPHPVLILHPPTSEWILRTRGGQMRIGPPDFPFPPLVVYGPIGNFATPRQVAGLRADLN</sequence>
<protein>
    <submittedName>
        <fullName evidence="2">Uncharacterized protein</fullName>
    </submittedName>
</protein>
<name>A0A4Z2G908_9TELE</name>
<feature type="region of interest" description="Disordered" evidence="1">
    <location>
        <begin position="1"/>
        <end position="26"/>
    </location>
</feature>